<name>A0ABV9E969_9ACTN</name>
<feature type="domain" description="Ketoreductase" evidence="3">
    <location>
        <begin position="6"/>
        <end position="195"/>
    </location>
</feature>
<dbReference type="InterPro" id="IPR036291">
    <property type="entry name" value="NAD(P)-bd_dom_sf"/>
</dbReference>
<keyword evidence="2 4" id="KW-0560">Oxidoreductase</keyword>
<dbReference type="PANTHER" id="PTHR24321:SF14">
    <property type="entry name" value="SHORT-CHAIN TYPE DEHYDROGENASE_REDUCTASE BLR2146-RELATED"/>
    <property type="match status" value="1"/>
</dbReference>
<organism evidence="4 5">
    <name type="scientific">Sphaerisporangium corydalis</name>
    <dbReference type="NCBI Taxonomy" id="1441875"/>
    <lineage>
        <taxon>Bacteria</taxon>
        <taxon>Bacillati</taxon>
        <taxon>Actinomycetota</taxon>
        <taxon>Actinomycetes</taxon>
        <taxon>Streptosporangiales</taxon>
        <taxon>Streptosporangiaceae</taxon>
        <taxon>Sphaerisporangium</taxon>
    </lineage>
</organism>
<gene>
    <name evidence="4" type="ORF">ACFO8L_02875</name>
</gene>
<sequence>MRFEGQVALVTGGGSGIGAATARRLASEGARVGVADIRPAAAFQVASAIGPAAYALTCDVADENSTAAAVAELVEHFGRLDVVHSNAAALGREVFGRDAGLLDLDVEVWDRTMAVNVRGAMLVVKHAVPHMTNGGAIVITSSVSGLVGDADHAAYGTSKAAVNGLVRYVATMYGDRGIRCNAVAPALVMTDTARTAMGPERLAEKAAERVLPWPATPEDVAALVAFLASGEARCVTGQTVVIDCGTTAHRPEHAVRSWRDATR</sequence>
<evidence type="ECO:0000256" key="2">
    <source>
        <dbReference type="ARBA" id="ARBA00023002"/>
    </source>
</evidence>
<dbReference type="SUPFAM" id="SSF51735">
    <property type="entry name" value="NAD(P)-binding Rossmann-fold domains"/>
    <property type="match status" value="1"/>
</dbReference>
<accession>A0ABV9E969</accession>
<dbReference type="GO" id="GO:0016491">
    <property type="term" value="F:oxidoreductase activity"/>
    <property type="evidence" value="ECO:0007669"/>
    <property type="project" value="UniProtKB-KW"/>
</dbReference>
<dbReference type="RefSeq" id="WP_262841034.1">
    <property type="nucleotide sequence ID" value="NZ_JANZYP010000003.1"/>
</dbReference>
<reference evidence="5" key="1">
    <citation type="journal article" date="2019" name="Int. J. Syst. Evol. Microbiol.">
        <title>The Global Catalogue of Microorganisms (GCM) 10K type strain sequencing project: providing services to taxonomists for standard genome sequencing and annotation.</title>
        <authorList>
            <consortium name="The Broad Institute Genomics Platform"/>
            <consortium name="The Broad Institute Genome Sequencing Center for Infectious Disease"/>
            <person name="Wu L."/>
            <person name="Ma J."/>
        </authorList>
    </citation>
    <scope>NUCLEOTIDE SEQUENCE [LARGE SCALE GENOMIC DNA]</scope>
    <source>
        <strain evidence="5">CCUG 49560</strain>
    </source>
</reference>
<dbReference type="CDD" id="cd05233">
    <property type="entry name" value="SDR_c"/>
    <property type="match status" value="1"/>
</dbReference>
<evidence type="ECO:0000256" key="1">
    <source>
        <dbReference type="ARBA" id="ARBA00006484"/>
    </source>
</evidence>
<evidence type="ECO:0000259" key="3">
    <source>
        <dbReference type="SMART" id="SM00822"/>
    </source>
</evidence>
<dbReference type="PRINTS" id="PR00081">
    <property type="entry name" value="GDHRDH"/>
</dbReference>
<comment type="similarity">
    <text evidence="1">Belongs to the short-chain dehydrogenases/reductases (SDR) family.</text>
</comment>
<dbReference type="Pfam" id="PF13561">
    <property type="entry name" value="adh_short_C2"/>
    <property type="match status" value="1"/>
</dbReference>
<dbReference type="InterPro" id="IPR057326">
    <property type="entry name" value="KR_dom"/>
</dbReference>
<dbReference type="SMART" id="SM00822">
    <property type="entry name" value="PKS_KR"/>
    <property type="match status" value="1"/>
</dbReference>
<dbReference type="PANTHER" id="PTHR24321">
    <property type="entry name" value="DEHYDROGENASES, SHORT CHAIN"/>
    <property type="match status" value="1"/>
</dbReference>
<dbReference type="Proteomes" id="UP001595891">
    <property type="component" value="Unassembled WGS sequence"/>
</dbReference>
<comment type="caution">
    <text evidence="4">The sequence shown here is derived from an EMBL/GenBank/DDBJ whole genome shotgun (WGS) entry which is preliminary data.</text>
</comment>
<evidence type="ECO:0000313" key="5">
    <source>
        <dbReference type="Proteomes" id="UP001595891"/>
    </source>
</evidence>
<dbReference type="EMBL" id="JBHSFN010000001">
    <property type="protein sequence ID" value="MFC4585001.1"/>
    <property type="molecule type" value="Genomic_DNA"/>
</dbReference>
<evidence type="ECO:0000313" key="4">
    <source>
        <dbReference type="EMBL" id="MFC4585001.1"/>
    </source>
</evidence>
<dbReference type="Gene3D" id="3.40.50.720">
    <property type="entry name" value="NAD(P)-binding Rossmann-like Domain"/>
    <property type="match status" value="1"/>
</dbReference>
<dbReference type="EC" id="1.1.1.-" evidence="4"/>
<protein>
    <submittedName>
        <fullName evidence="4">SDR family NAD(P)-dependent oxidoreductase</fullName>
        <ecNumber evidence="4">1.1.1.-</ecNumber>
    </submittedName>
</protein>
<dbReference type="InterPro" id="IPR002347">
    <property type="entry name" value="SDR_fam"/>
</dbReference>
<proteinExistence type="inferred from homology"/>
<keyword evidence="5" id="KW-1185">Reference proteome</keyword>